<keyword evidence="7" id="KW-1185">Reference proteome</keyword>
<accession>A0A251UF78</accession>
<gene>
    <name evidence="6" type="ORF">HannXRQ_Chr07g0204121</name>
    <name evidence="5" type="ORF">HanXRQr2_Chr07g0313631</name>
</gene>
<feature type="transmembrane region" description="Helical" evidence="2">
    <location>
        <begin position="159"/>
        <end position="176"/>
    </location>
</feature>
<feature type="chain" id="PRO_5012738778" description="DUF7356 domain-containing protein" evidence="3">
    <location>
        <begin position="22"/>
        <end position="265"/>
    </location>
</feature>
<dbReference type="EMBL" id="CM007896">
    <property type="protein sequence ID" value="OTG21432.1"/>
    <property type="molecule type" value="Genomic_DNA"/>
</dbReference>
<keyword evidence="2" id="KW-0812">Transmembrane</keyword>
<keyword evidence="3" id="KW-0732">Signal</keyword>
<evidence type="ECO:0000313" key="7">
    <source>
        <dbReference type="Proteomes" id="UP000215914"/>
    </source>
</evidence>
<name>A0A251UF78_HELAN</name>
<feature type="compositionally biased region" description="Acidic residues" evidence="1">
    <location>
        <begin position="210"/>
        <end position="221"/>
    </location>
</feature>
<dbReference type="InParanoid" id="A0A251UF78"/>
<dbReference type="Pfam" id="PF24053">
    <property type="entry name" value="DUF7356"/>
    <property type="match status" value="1"/>
</dbReference>
<feature type="region of interest" description="Disordered" evidence="1">
    <location>
        <begin position="201"/>
        <end position="234"/>
    </location>
</feature>
<reference evidence="5 7" key="1">
    <citation type="journal article" date="2017" name="Nature">
        <title>The sunflower genome provides insights into oil metabolism, flowering and Asterid evolution.</title>
        <authorList>
            <person name="Badouin H."/>
            <person name="Gouzy J."/>
            <person name="Grassa C.J."/>
            <person name="Murat F."/>
            <person name="Staton S.E."/>
            <person name="Cottret L."/>
            <person name="Lelandais-Briere C."/>
            <person name="Owens G.L."/>
            <person name="Carrere S."/>
            <person name="Mayjonade B."/>
            <person name="Legrand L."/>
            <person name="Gill N."/>
            <person name="Kane N.C."/>
            <person name="Bowers J.E."/>
            <person name="Hubner S."/>
            <person name="Bellec A."/>
            <person name="Berard A."/>
            <person name="Berges H."/>
            <person name="Blanchet N."/>
            <person name="Boniface M.C."/>
            <person name="Brunel D."/>
            <person name="Catrice O."/>
            <person name="Chaidir N."/>
            <person name="Claudel C."/>
            <person name="Donnadieu C."/>
            <person name="Faraut T."/>
            <person name="Fievet G."/>
            <person name="Helmstetter N."/>
            <person name="King M."/>
            <person name="Knapp S.J."/>
            <person name="Lai Z."/>
            <person name="Le Paslier M.C."/>
            <person name="Lippi Y."/>
            <person name="Lorenzon L."/>
            <person name="Mandel J.R."/>
            <person name="Marage G."/>
            <person name="Marchand G."/>
            <person name="Marquand E."/>
            <person name="Bret-Mestries E."/>
            <person name="Morien E."/>
            <person name="Nambeesan S."/>
            <person name="Nguyen T."/>
            <person name="Pegot-Espagnet P."/>
            <person name="Pouilly N."/>
            <person name="Raftis F."/>
            <person name="Sallet E."/>
            <person name="Schiex T."/>
            <person name="Thomas J."/>
            <person name="Vandecasteele C."/>
            <person name="Vares D."/>
            <person name="Vear F."/>
            <person name="Vautrin S."/>
            <person name="Crespi M."/>
            <person name="Mangin B."/>
            <person name="Burke J.M."/>
            <person name="Salse J."/>
            <person name="Munos S."/>
            <person name="Vincourt P."/>
            <person name="Rieseberg L.H."/>
            <person name="Langlade N.B."/>
        </authorList>
    </citation>
    <scope>NUCLEOTIDE SEQUENCE [LARGE SCALE GENOMIC DNA]</scope>
    <source>
        <strain evidence="7">cv. SF193</strain>
        <tissue evidence="5">Leaves</tissue>
    </source>
</reference>
<feature type="signal peptide" evidence="3">
    <location>
        <begin position="1"/>
        <end position="21"/>
    </location>
</feature>
<keyword evidence="2" id="KW-1133">Transmembrane helix</keyword>
<dbReference type="Gramene" id="mRNA:HanXRQr2_Chr07g0313631">
    <property type="protein sequence ID" value="mRNA:HanXRQr2_Chr07g0313631"/>
    <property type="gene ID" value="HanXRQr2_Chr07g0313631"/>
</dbReference>
<evidence type="ECO:0000256" key="3">
    <source>
        <dbReference type="SAM" id="SignalP"/>
    </source>
</evidence>
<evidence type="ECO:0000313" key="6">
    <source>
        <dbReference type="EMBL" id="OTG21432.1"/>
    </source>
</evidence>
<dbReference type="AlphaFoldDB" id="A0A251UF78"/>
<reference evidence="6" key="2">
    <citation type="submission" date="2017-02" db="EMBL/GenBank/DDBJ databases">
        <title>Sunflower complete genome.</title>
        <authorList>
            <person name="Langlade N."/>
            <person name="Munos S."/>
        </authorList>
    </citation>
    <scope>NUCLEOTIDE SEQUENCE [LARGE SCALE GENOMIC DNA]</scope>
    <source>
        <tissue evidence="6">Leaves</tissue>
    </source>
</reference>
<protein>
    <recommendedName>
        <fullName evidence="4">DUF7356 domain-containing protein</fullName>
    </recommendedName>
</protein>
<dbReference type="EMBL" id="MNCJ02000322">
    <property type="protein sequence ID" value="KAF5800229.1"/>
    <property type="molecule type" value="Genomic_DNA"/>
</dbReference>
<evidence type="ECO:0000256" key="1">
    <source>
        <dbReference type="SAM" id="MobiDB-lite"/>
    </source>
</evidence>
<dbReference type="PANTHER" id="PTHR34200">
    <property type="entry name" value="DENTIN SIALOPHOSPHOPROTEIN-LIKE ISOFORM X1"/>
    <property type="match status" value="1"/>
</dbReference>
<feature type="domain" description="DUF7356" evidence="4">
    <location>
        <begin position="43"/>
        <end position="135"/>
    </location>
</feature>
<dbReference type="Proteomes" id="UP000215914">
    <property type="component" value="Chromosome 7"/>
</dbReference>
<feature type="compositionally biased region" description="Basic and acidic residues" evidence="1">
    <location>
        <begin position="222"/>
        <end position="234"/>
    </location>
</feature>
<dbReference type="OrthoDB" id="785602at2759"/>
<dbReference type="PANTHER" id="PTHR34200:SF6">
    <property type="match status" value="1"/>
</dbReference>
<evidence type="ECO:0000259" key="4">
    <source>
        <dbReference type="Pfam" id="PF24053"/>
    </source>
</evidence>
<evidence type="ECO:0000256" key="2">
    <source>
        <dbReference type="SAM" id="Phobius"/>
    </source>
</evidence>
<keyword evidence="2" id="KW-0472">Membrane</keyword>
<evidence type="ECO:0000313" key="5">
    <source>
        <dbReference type="EMBL" id="KAF5800229.1"/>
    </source>
</evidence>
<proteinExistence type="predicted"/>
<organism evidence="6 7">
    <name type="scientific">Helianthus annuus</name>
    <name type="common">Common sunflower</name>
    <dbReference type="NCBI Taxonomy" id="4232"/>
    <lineage>
        <taxon>Eukaryota</taxon>
        <taxon>Viridiplantae</taxon>
        <taxon>Streptophyta</taxon>
        <taxon>Embryophyta</taxon>
        <taxon>Tracheophyta</taxon>
        <taxon>Spermatophyta</taxon>
        <taxon>Magnoliopsida</taxon>
        <taxon>eudicotyledons</taxon>
        <taxon>Gunneridae</taxon>
        <taxon>Pentapetalae</taxon>
        <taxon>asterids</taxon>
        <taxon>campanulids</taxon>
        <taxon>Asterales</taxon>
        <taxon>Asteraceae</taxon>
        <taxon>Asteroideae</taxon>
        <taxon>Heliantheae alliance</taxon>
        <taxon>Heliantheae</taxon>
        <taxon>Helianthus</taxon>
    </lineage>
</organism>
<sequence length="265" mass="30252">MSFRCLFITTLFIVLPLQSYSFRHLYQQTHVSPSPSPSYGGSNFEKTCSRASRSCQLKNITACLTYSQSETRLYVYNNGESLQRVKVMILPANNTFMDINITSHQMKTVNISSDVDLSSTIALTTSDGDCLISTAAAPPPENRYQKHTSYATYITRTNGAYLVILLLIIGGLLTFFKLRTRSRHLDGVPYRELEMRNTTSVNMDEKETENWDQDWDDQWDDEKEKPVKSGGDDHVLVKQVKQVKQENDVITKLPNSNGRKKEWDD</sequence>
<reference evidence="5" key="3">
    <citation type="submission" date="2020-06" db="EMBL/GenBank/DDBJ databases">
        <title>Helianthus annuus Genome sequencing and assembly Release 2.</title>
        <authorList>
            <person name="Gouzy J."/>
            <person name="Langlade N."/>
            <person name="Munos S."/>
        </authorList>
    </citation>
    <scope>NUCLEOTIDE SEQUENCE</scope>
    <source>
        <tissue evidence="5">Leaves</tissue>
    </source>
</reference>
<dbReference type="InterPro" id="IPR055780">
    <property type="entry name" value="DUF7356"/>
</dbReference>
<dbReference type="OMA" id="CTINIGR"/>